<dbReference type="InterPro" id="IPR035093">
    <property type="entry name" value="RelE/ParE_toxin_dom_sf"/>
</dbReference>
<evidence type="ECO:0008006" key="4">
    <source>
        <dbReference type="Google" id="ProtNLM"/>
    </source>
</evidence>
<reference evidence="3" key="1">
    <citation type="journal article" date="2011" name="Environ. Microbiol.">
        <title>Genomic insights into the metabolic potential of the polycyclic aromatic hydrocarbon degrading sulfate-reducing Deltaproteobacterium N47.</title>
        <authorList>
            <person name="Bergmann F."/>
            <person name="Selesi D."/>
            <person name="Weinmaier T."/>
            <person name="Tischler P."/>
            <person name="Rattei T."/>
            <person name="Meckenstock R.U."/>
        </authorList>
    </citation>
    <scope>NUCLEOTIDE SEQUENCE</scope>
</reference>
<dbReference type="Gene3D" id="3.30.2310.20">
    <property type="entry name" value="RelE-like"/>
    <property type="match status" value="1"/>
</dbReference>
<dbReference type="PANTHER" id="PTHR33755:SF8">
    <property type="entry name" value="TOXIN PARE2"/>
    <property type="match status" value="1"/>
</dbReference>
<dbReference type="Pfam" id="PF05016">
    <property type="entry name" value="ParE_toxin"/>
    <property type="match status" value="1"/>
</dbReference>
<proteinExistence type="inferred from homology"/>
<gene>
    <name evidence="3" type="ORF">N47_E42740</name>
</gene>
<evidence type="ECO:0000256" key="2">
    <source>
        <dbReference type="ARBA" id="ARBA00022649"/>
    </source>
</evidence>
<evidence type="ECO:0000256" key="1">
    <source>
        <dbReference type="ARBA" id="ARBA00006226"/>
    </source>
</evidence>
<organism evidence="3">
    <name type="scientific">uncultured Desulfobacterium sp</name>
    <dbReference type="NCBI Taxonomy" id="201089"/>
    <lineage>
        <taxon>Bacteria</taxon>
        <taxon>Pseudomonadati</taxon>
        <taxon>Thermodesulfobacteriota</taxon>
        <taxon>Desulfobacteria</taxon>
        <taxon>Desulfobacterales</taxon>
        <taxon>Desulfobacteriaceae</taxon>
        <taxon>Desulfobacterium</taxon>
        <taxon>environmental samples</taxon>
    </lineage>
</organism>
<sequence>MSYRVHLRPDAETDIEEAATWYEKQRKGLGDEFLDEVLSVFETISDNPHMYAVVHRHTRRAIIHRFPFGIYYRIEEESLVVVAVMHGSRHPKRWQQRT</sequence>
<name>E1YKX9_9BACT</name>
<dbReference type="InterPro" id="IPR051803">
    <property type="entry name" value="TA_system_RelE-like_toxin"/>
</dbReference>
<dbReference type="EMBL" id="FR695877">
    <property type="protein sequence ID" value="CBX30762.1"/>
    <property type="molecule type" value="Genomic_DNA"/>
</dbReference>
<keyword evidence="2" id="KW-1277">Toxin-antitoxin system</keyword>
<dbReference type="InterPro" id="IPR007712">
    <property type="entry name" value="RelE/ParE_toxin"/>
</dbReference>
<dbReference type="AlphaFoldDB" id="E1YKX9"/>
<dbReference type="PANTHER" id="PTHR33755">
    <property type="entry name" value="TOXIN PARE1-RELATED"/>
    <property type="match status" value="1"/>
</dbReference>
<comment type="similarity">
    <text evidence="1">Belongs to the RelE toxin family.</text>
</comment>
<protein>
    <recommendedName>
        <fullName evidence="4">Plasmid stabilization system</fullName>
    </recommendedName>
</protein>
<evidence type="ECO:0000313" key="3">
    <source>
        <dbReference type="EMBL" id="CBX30762.1"/>
    </source>
</evidence>
<accession>E1YKX9</accession>